<keyword evidence="2" id="KW-0472">Membrane</keyword>
<feature type="compositionally biased region" description="Pro residues" evidence="1">
    <location>
        <begin position="1"/>
        <end position="14"/>
    </location>
</feature>
<feature type="domain" description="Phosphatidic acid phosphatase type 2/haloperoxidase" evidence="3">
    <location>
        <begin position="146"/>
        <end position="260"/>
    </location>
</feature>
<feature type="transmembrane region" description="Helical" evidence="2">
    <location>
        <begin position="217"/>
        <end position="235"/>
    </location>
</feature>
<feature type="transmembrane region" description="Helical" evidence="2">
    <location>
        <begin position="146"/>
        <end position="163"/>
    </location>
</feature>
<evidence type="ECO:0000313" key="5">
    <source>
        <dbReference type="Proteomes" id="UP000233781"/>
    </source>
</evidence>
<dbReference type="InterPro" id="IPR036938">
    <property type="entry name" value="PAP2/HPO_sf"/>
</dbReference>
<dbReference type="SMART" id="SM00014">
    <property type="entry name" value="acidPPc"/>
    <property type="match status" value="1"/>
</dbReference>
<dbReference type="Gene3D" id="1.20.144.10">
    <property type="entry name" value="Phosphatidic acid phosphatase type 2/haloperoxidase"/>
    <property type="match status" value="2"/>
</dbReference>
<feature type="transmembrane region" description="Helical" evidence="2">
    <location>
        <begin position="119"/>
        <end position="139"/>
    </location>
</feature>
<evidence type="ECO:0000256" key="1">
    <source>
        <dbReference type="SAM" id="MobiDB-lite"/>
    </source>
</evidence>
<dbReference type="SUPFAM" id="SSF48317">
    <property type="entry name" value="Acid phosphatase/Vanadium-dependent haloperoxidase"/>
    <property type="match status" value="1"/>
</dbReference>
<feature type="region of interest" description="Disordered" evidence="1">
    <location>
        <begin position="1"/>
        <end position="20"/>
    </location>
</feature>
<feature type="transmembrane region" description="Helical" evidence="2">
    <location>
        <begin position="191"/>
        <end position="210"/>
    </location>
</feature>
<gene>
    <name evidence="4" type="ORF">ATL31_1951</name>
</gene>
<dbReference type="PANTHER" id="PTHR14969:SF13">
    <property type="entry name" value="AT30094P"/>
    <property type="match status" value="1"/>
</dbReference>
<evidence type="ECO:0000313" key="4">
    <source>
        <dbReference type="EMBL" id="PKW27116.1"/>
    </source>
</evidence>
<keyword evidence="2" id="KW-1133">Transmembrane helix</keyword>
<accession>A0A2N3YJT7</accession>
<dbReference type="Proteomes" id="UP000233781">
    <property type="component" value="Unassembled WGS sequence"/>
</dbReference>
<evidence type="ECO:0000256" key="2">
    <source>
        <dbReference type="SAM" id="Phobius"/>
    </source>
</evidence>
<name>A0A2N3YJT7_9MICO</name>
<feature type="transmembrane region" description="Helical" evidence="2">
    <location>
        <begin position="241"/>
        <end position="260"/>
    </location>
</feature>
<dbReference type="RefSeq" id="WP_101395588.1">
    <property type="nucleotide sequence ID" value="NZ_PJNE01000001.1"/>
</dbReference>
<feature type="transmembrane region" description="Helical" evidence="2">
    <location>
        <begin position="57"/>
        <end position="81"/>
    </location>
</feature>
<sequence length="296" mass="30567">MTPAPAPDPRPPASPETTIGGRDLTQWRTRAGRRLLAVLAAALDRLGPLERWGRSNLALVVTVVVGGVVVLGVDLLAAQVYDAVTENEDLAVFDRPVLDAAVALRSPARDAAVTAFTDLGGTAGMPVLVLVVTVLLVLLRRSWSPVGVMAVAAAGSLAMTVLGKDLVGRARPPVTLAVPPLETSPSFPSGHTLNATVLVGAAAYLLLVASTRAWQRTLVVVVAVAFILAMGLSRVYLGHHWLTDVVAGWLLGLGWLAIVVTGDRVRLTLRHGRSAAAPATGAGVAAAPEGRAGSGR</sequence>
<reference evidence="4 5" key="1">
    <citation type="submission" date="2017-12" db="EMBL/GenBank/DDBJ databases">
        <title>Sequencing the genomes of 1000 Actinobacteria strains.</title>
        <authorList>
            <person name="Klenk H.-P."/>
        </authorList>
    </citation>
    <scope>NUCLEOTIDE SEQUENCE [LARGE SCALE GENOMIC DNA]</scope>
    <source>
        <strain evidence="4 5">DSM 12806</strain>
    </source>
</reference>
<dbReference type="InterPro" id="IPR000326">
    <property type="entry name" value="PAP2/HPO"/>
</dbReference>
<dbReference type="PANTHER" id="PTHR14969">
    <property type="entry name" value="SPHINGOSINE-1-PHOSPHATE PHOSPHOHYDROLASE"/>
    <property type="match status" value="1"/>
</dbReference>
<proteinExistence type="predicted"/>
<dbReference type="CDD" id="cd03392">
    <property type="entry name" value="PAP2_like_2"/>
    <property type="match status" value="1"/>
</dbReference>
<dbReference type="Pfam" id="PF01569">
    <property type="entry name" value="PAP2"/>
    <property type="match status" value="1"/>
</dbReference>
<dbReference type="EMBL" id="PJNE01000001">
    <property type="protein sequence ID" value="PKW27116.1"/>
    <property type="molecule type" value="Genomic_DNA"/>
</dbReference>
<dbReference type="OrthoDB" id="5289372at2"/>
<dbReference type="AlphaFoldDB" id="A0A2N3YJT7"/>
<keyword evidence="2" id="KW-0812">Transmembrane</keyword>
<protein>
    <submittedName>
        <fullName evidence="4">Undecaprenyl-diphosphatase</fullName>
    </submittedName>
</protein>
<evidence type="ECO:0000259" key="3">
    <source>
        <dbReference type="SMART" id="SM00014"/>
    </source>
</evidence>
<keyword evidence="5" id="KW-1185">Reference proteome</keyword>
<comment type="caution">
    <text evidence="4">The sequence shown here is derived from an EMBL/GenBank/DDBJ whole genome shotgun (WGS) entry which is preliminary data.</text>
</comment>
<organism evidence="4 5">
    <name type="scientific">Phycicoccus duodecadis</name>
    <dbReference type="NCBI Taxonomy" id="173053"/>
    <lineage>
        <taxon>Bacteria</taxon>
        <taxon>Bacillati</taxon>
        <taxon>Actinomycetota</taxon>
        <taxon>Actinomycetes</taxon>
        <taxon>Micrococcales</taxon>
        <taxon>Intrasporangiaceae</taxon>
        <taxon>Phycicoccus</taxon>
    </lineage>
</organism>